<evidence type="ECO:0000313" key="2">
    <source>
        <dbReference type="EMBL" id="KAL3498484.1"/>
    </source>
</evidence>
<dbReference type="Proteomes" id="UP001630127">
    <property type="component" value="Unassembled WGS sequence"/>
</dbReference>
<gene>
    <name evidence="2" type="ORF">ACH5RR_041216</name>
</gene>
<reference evidence="2 3" key="1">
    <citation type="submission" date="2024-11" db="EMBL/GenBank/DDBJ databases">
        <title>A near-complete genome assembly of Cinchona calisaya.</title>
        <authorList>
            <person name="Lian D.C."/>
            <person name="Zhao X.W."/>
            <person name="Wei L."/>
        </authorList>
    </citation>
    <scope>NUCLEOTIDE SEQUENCE [LARGE SCALE GENOMIC DNA]</scope>
    <source>
        <tissue evidence="2">Nenye</tissue>
    </source>
</reference>
<name>A0ABD2XYV8_9GENT</name>
<dbReference type="AlphaFoldDB" id="A0ABD2XYV8"/>
<protein>
    <submittedName>
        <fullName evidence="2">Uncharacterized protein</fullName>
    </submittedName>
</protein>
<organism evidence="2 3">
    <name type="scientific">Cinchona calisaya</name>
    <dbReference type="NCBI Taxonomy" id="153742"/>
    <lineage>
        <taxon>Eukaryota</taxon>
        <taxon>Viridiplantae</taxon>
        <taxon>Streptophyta</taxon>
        <taxon>Embryophyta</taxon>
        <taxon>Tracheophyta</taxon>
        <taxon>Spermatophyta</taxon>
        <taxon>Magnoliopsida</taxon>
        <taxon>eudicotyledons</taxon>
        <taxon>Gunneridae</taxon>
        <taxon>Pentapetalae</taxon>
        <taxon>asterids</taxon>
        <taxon>lamiids</taxon>
        <taxon>Gentianales</taxon>
        <taxon>Rubiaceae</taxon>
        <taxon>Cinchonoideae</taxon>
        <taxon>Cinchoneae</taxon>
        <taxon>Cinchona</taxon>
    </lineage>
</organism>
<feature type="compositionally biased region" description="Polar residues" evidence="1">
    <location>
        <begin position="1"/>
        <end position="20"/>
    </location>
</feature>
<accession>A0ABD2XYV8</accession>
<feature type="region of interest" description="Disordered" evidence="1">
    <location>
        <begin position="128"/>
        <end position="147"/>
    </location>
</feature>
<dbReference type="EMBL" id="JBJUIK010000017">
    <property type="protein sequence ID" value="KAL3498484.1"/>
    <property type="molecule type" value="Genomic_DNA"/>
</dbReference>
<feature type="region of interest" description="Disordered" evidence="1">
    <location>
        <begin position="1"/>
        <end position="22"/>
    </location>
</feature>
<keyword evidence="3" id="KW-1185">Reference proteome</keyword>
<comment type="caution">
    <text evidence="2">The sequence shown here is derived from an EMBL/GenBank/DDBJ whole genome shotgun (WGS) entry which is preliminary data.</text>
</comment>
<proteinExistence type="predicted"/>
<feature type="compositionally biased region" description="Polar residues" evidence="1">
    <location>
        <begin position="128"/>
        <end position="145"/>
    </location>
</feature>
<sequence>MKKSSTQWQIKHNAVGTSGVSMKHHPKPIIFQSMEEAQHQVQDNVEILANNVDVDVNPIEEPPASQTLNVAAYEQAQYSQRWVGKGIEGFGKGWKTDLDNDVLGTYGTNARPVDRKSKYLSMLCEGVRSTSSHPETTRPSPQSPLVPTESRALPKFWISGNVVVSVSTISAQVFGMVKGSCLEEVGVCVLEGRIGRFIPGAKARNLFDWIRSSRDIGYFSGFFECMGEVDEEED</sequence>
<evidence type="ECO:0000256" key="1">
    <source>
        <dbReference type="SAM" id="MobiDB-lite"/>
    </source>
</evidence>
<evidence type="ECO:0000313" key="3">
    <source>
        <dbReference type="Proteomes" id="UP001630127"/>
    </source>
</evidence>